<sequence>MNASTPRRGGPRYGRSRVAPAAAVARRVSAMAISGEIHR</sequence>
<name>A0ABT9R0B7_9ACTN</name>
<keyword evidence="3" id="KW-1185">Reference proteome</keyword>
<protein>
    <submittedName>
        <fullName evidence="2">Uncharacterized protein</fullName>
    </submittedName>
</protein>
<dbReference type="Proteomes" id="UP001230426">
    <property type="component" value="Unassembled WGS sequence"/>
</dbReference>
<accession>A0ABT9R0B7</accession>
<organism evidence="2 3">
    <name type="scientific">Streptosporangium brasiliense</name>
    <dbReference type="NCBI Taxonomy" id="47480"/>
    <lineage>
        <taxon>Bacteria</taxon>
        <taxon>Bacillati</taxon>
        <taxon>Actinomycetota</taxon>
        <taxon>Actinomycetes</taxon>
        <taxon>Streptosporangiales</taxon>
        <taxon>Streptosporangiaceae</taxon>
        <taxon>Streptosporangium</taxon>
    </lineage>
</organism>
<evidence type="ECO:0000256" key="1">
    <source>
        <dbReference type="SAM" id="MobiDB-lite"/>
    </source>
</evidence>
<feature type="region of interest" description="Disordered" evidence="1">
    <location>
        <begin position="1"/>
        <end position="21"/>
    </location>
</feature>
<proteinExistence type="predicted"/>
<gene>
    <name evidence="2" type="ORF">J2S55_001630</name>
</gene>
<dbReference type="EMBL" id="JAUSRB010000001">
    <property type="protein sequence ID" value="MDP9862371.1"/>
    <property type="molecule type" value="Genomic_DNA"/>
</dbReference>
<reference evidence="2 3" key="1">
    <citation type="submission" date="2023-07" db="EMBL/GenBank/DDBJ databases">
        <title>Sequencing the genomes of 1000 actinobacteria strains.</title>
        <authorList>
            <person name="Klenk H.-P."/>
        </authorList>
    </citation>
    <scope>NUCLEOTIDE SEQUENCE [LARGE SCALE GENOMIC DNA]</scope>
    <source>
        <strain evidence="2 3">DSM 44109</strain>
    </source>
</reference>
<evidence type="ECO:0000313" key="3">
    <source>
        <dbReference type="Proteomes" id="UP001230426"/>
    </source>
</evidence>
<evidence type="ECO:0000313" key="2">
    <source>
        <dbReference type="EMBL" id="MDP9862371.1"/>
    </source>
</evidence>
<comment type="caution">
    <text evidence="2">The sequence shown here is derived from an EMBL/GenBank/DDBJ whole genome shotgun (WGS) entry which is preliminary data.</text>
</comment>